<name>A0A2M7E6X7_9BACT</name>
<evidence type="ECO:0000256" key="2">
    <source>
        <dbReference type="ARBA" id="ARBA00022741"/>
    </source>
</evidence>
<dbReference type="InterPro" id="IPR051782">
    <property type="entry name" value="ABC_Transporter_VariousFunc"/>
</dbReference>
<proteinExistence type="predicted"/>
<reference evidence="6" key="1">
    <citation type="submission" date="2017-09" db="EMBL/GenBank/DDBJ databases">
        <title>Depth-based differentiation of microbial function through sediment-hosted aquifers and enrichment of novel symbionts in the deep terrestrial subsurface.</title>
        <authorList>
            <person name="Probst A.J."/>
            <person name="Ladd B."/>
            <person name="Jarett J.K."/>
            <person name="Geller-Mcgrath D.E."/>
            <person name="Sieber C.M.K."/>
            <person name="Emerson J.B."/>
            <person name="Anantharaman K."/>
            <person name="Thomas B.C."/>
            <person name="Malmstrom R."/>
            <person name="Stieglmeier M."/>
            <person name="Klingl A."/>
            <person name="Woyke T."/>
            <person name="Ryan C.M."/>
            <person name="Banfield J.F."/>
        </authorList>
    </citation>
    <scope>NUCLEOTIDE SEQUENCE [LARGE SCALE GENOMIC DNA]</scope>
</reference>
<protein>
    <submittedName>
        <fullName evidence="5">ABC transporter</fullName>
    </submittedName>
</protein>
<dbReference type="PANTHER" id="PTHR42939">
    <property type="entry name" value="ABC TRANSPORTER ATP-BINDING PROTEIN ALBC-RELATED"/>
    <property type="match status" value="1"/>
</dbReference>
<evidence type="ECO:0000256" key="3">
    <source>
        <dbReference type="ARBA" id="ARBA00022840"/>
    </source>
</evidence>
<accession>A0A2M7E6X7</accession>
<dbReference type="Gene3D" id="3.40.50.300">
    <property type="entry name" value="P-loop containing nucleotide triphosphate hydrolases"/>
    <property type="match status" value="1"/>
</dbReference>
<gene>
    <name evidence="5" type="ORF">COS11_07380</name>
</gene>
<dbReference type="SUPFAM" id="SSF52540">
    <property type="entry name" value="P-loop containing nucleoside triphosphate hydrolases"/>
    <property type="match status" value="1"/>
</dbReference>
<dbReference type="GO" id="GO:0005524">
    <property type="term" value="F:ATP binding"/>
    <property type="evidence" value="ECO:0007669"/>
    <property type="project" value="UniProtKB-KW"/>
</dbReference>
<feature type="domain" description="ABC transporter" evidence="4">
    <location>
        <begin position="2"/>
        <end position="230"/>
    </location>
</feature>
<dbReference type="PANTHER" id="PTHR42939:SF1">
    <property type="entry name" value="ABC TRANSPORTER ATP-BINDING PROTEIN ALBC-RELATED"/>
    <property type="match status" value="1"/>
</dbReference>
<dbReference type="PROSITE" id="PS50893">
    <property type="entry name" value="ABC_TRANSPORTER_2"/>
    <property type="match status" value="1"/>
</dbReference>
<dbReference type="PROSITE" id="PS00211">
    <property type="entry name" value="ABC_TRANSPORTER_1"/>
    <property type="match status" value="1"/>
</dbReference>
<keyword evidence="1" id="KW-0813">Transport</keyword>
<dbReference type="AlphaFoldDB" id="A0A2M7E6X7"/>
<dbReference type="InterPro" id="IPR003439">
    <property type="entry name" value="ABC_transporter-like_ATP-bd"/>
</dbReference>
<dbReference type="Pfam" id="PF00005">
    <property type="entry name" value="ABC_tran"/>
    <property type="match status" value="1"/>
</dbReference>
<keyword evidence="3" id="KW-0067">ATP-binding</keyword>
<dbReference type="InterPro" id="IPR003593">
    <property type="entry name" value="AAA+_ATPase"/>
</dbReference>
<dbReference type="CDD" id="cd03230">
    <property type="entry name" value="ABC_DR_subfamily_A"/>
    <property type="match status" value="1"/>
</dbReference>
<comment type="caution">
    <text evidence="5">The sequence shown here is derived from an EMBL/GenBank/DDBJ whole genome shotgun (WGS) entry which is preliminary data.</text>
</comment>
<evidence type="ECO:0000259" key="4">
    <source>
        <dbReference type="PROSITE" id="PS50893"/>
    </source>
</evidence>
<dbReference type="SMART" id="SM00382">
    <property type="entry name" value="AAA"/>
    <property type="match status" value="1"/>
</dbReference>
<sequence length="237" mass="26250">MIKIVHLTKRFGETIAVSELNLEIPRGELFCFIGPNGAGKTTTIKLLTGLLKPTSGEIFIGGYNIQTDHLKVKSLIGYIPDRPFLYEKLTGEEFLSFIAGLYGIKQADEKIGELLGLFGLSDYKERLIANYSHGMRQRLVFSAVLLHQPEVIIIDEPLVGLDPASSRLVKNLLKKEATKGKTIFLSTHTLSVAEEIASRIGVIHQGRLIALGGLEDLRKKAHRSGKLEEVFLQLTQD</sequence>
<evidence type="ECO:0000313" key="5">
    <source>
        <dbReference type="EMBL" id="PIV63445.1"/>
    </source>
</evidence>
<dbReference type="EMBL" id="PETL01000355">
    <property type="protein sequence ID" value="PIV63445.1"/>
    <property type="molecule type" value="Genomic_DNA"/>
</dbReference>
<organism evidence="5 6">
    <name type="scientific">bacterium (Candidatus Ratteibacteria) CG01_land_8_20_14_3_00_40_19</name>
    <dbReference type="NCBI Taxonomy" id="2014290"/>
    <lineage>
        <taxon>Bacteria</taxon>
        <taxon>Candidatus Ratteibacteria</taxon>
    </lineage>
</organism>
<dbReference type="Proteomes" id="UP000228886">
    <property type="component" value="Unassembled WGS sequence"/>
</dbReference>
<evidence type="ECO:0000313" key="6">
    <source>
        <dbReference type="Proteomes" id="UP000228886"/>
    </source>
</evidence>
<dbReference type="GO" id="GO:0016887">
    <property type="term" value="F:ATP hydrolysis activity"/>
    <property type="evidence" value="ECO:0007669"/>
    <property type="project" value="InterPro"/>
</dbReference>
<keyword evidence="2" id="KW-0547">Nucleotide-binding</keyword>
<dbReference type="InterPro" id="IPR027417">
    <property type="entry name" value="P-loop_NTPase"/>
</dbReference>
<dbReference type="InterPro" id="IPR017871">
    <property type="entry name" value="ABC_transporter-like_CS"/>
</dbReference>
<evidence type="ECO:0000256" key="1">
    <source>
        <dbReference type="ARBA" id="ARBA00022448"/>
    </source>
</evidence>